<dbReference type="ExpressionAtlas" id="A0A2K2CMT7">
    <property type="expression patterns" value="baseline"/>
</dbReference>
<protein>
    <submittedName>
        <fullName evidence="2 3">Uncharacterized protein</fullName>
    </submittedName>
</protein>
<gene>
    <name evidence="3" type="primary">LOC100843492</name>
    <name evidence="2" type="ORF">BRADI_4g14387v3</name>
</gene>
<dbReference type="Gramene" id="PNT63337">
    <property type="protein sequence ID" value="PNT63337"/>
    <property type="gene ID" value="BRADI_4g14387v3"/>
</dbReference>
<dbReference type="Proteomes" id="UP000008810">
    <property type="component" value="Chromosome 4"/>
</dbReference>
<dbReference type="RefSeq" id="XP_024319373.1">
    <property type="nucleotide sequence ID" value="XM_024463605.1"/>
</dbReference>
<keyword evidence="4" id="KW-1185">Reference proteome</keyword>
<sequence>MQERVCRALSRLKLLLFPVVLPARLLALRHRFCFRSPSPPVCFRRPPPPIRLRRKPDPGAPSSRGGSFRQFHVPPLPLTTVVVWHNSGVALGALRVATGDLRDVALGYDTISRYVVRVNWFALLGVLLCSRFEKAKPKAQIA</sequence>
<evidence type="ECO:0000313" key="4">
    <source>
        <dbReference type="Proteomes" id="UP000008810"/>
    </source>
</evidence>
<dbReference type="GeneID" id="100843492"/>
<reference evidence="3" key="3">
    <citation type="submission" date="2018-08" db="UniProtKB">
        <authorList>
            <consortium name="EnsemblPlants"/>
        </authorList>
    </citation>
    <scope>IDENTIFICATION</scope>
    <source>
        <strain evidence="3">cv. Bd21</strain>
    </source>
</reference>
<evidence type="ECO:0000313" key="2">
    <source>
        <dbReference type="EMBL" id="PNT63337.1"/>
    </source>
</evidence>
<dbReference type="EMBL" id="CM000883">
    <property type="protein sequence ID" value="PNT63337.1"/>
    <property type="molecule type" value="Genomic_DNA"/>
</dbReference>
<evidence type="ECO:0000313" key="3">
    <source>
        <dbReference type="EnsemblPlants" id="PNT63337"/>
    </source>
</evidence>
<accession>A0A2K2CMT7</accession>
<dbReference type="AlphaFoldDB" id="A0A2K2CMT7"/>
<proteinExistence type="predicted"/>
<reference evidence="2" key="2">
    <citation type="submission" date="2017-06" db="EMBL/GenBank/DDBJ databases">
        <title>WGS assembly of Brachypodium distachyon.</title>
        <authorList>
            <consortium name="The International Brachypodium Initiative"/>
            <person name="Lucas S."/>
            <person name="Harmon-Smith M."/>
            <person name="Lail K."/>
            <person name="Tice H."/>
            <person name="Grimwood J."/>
            <person name="Bruce D."/>
            <person name="Barry K."/>
            <person name="Shu S."/>
            <person name="Lindquist E."/>
            <person name="Wang M."/>
            <person name="Pitluck S."/>
            <person name="Vogel J.P."/>
            <person name="Garvin D.F."/>
            <person name="Mockler T.C."/>
            <person name="Schmutz J."/>
            <person name="Rokhsar D."/>
            <person name="Bevan M.W."/>
        </authorList>
    </citation>
    <scope>NUCLEOTIDE SEQUENCE</scope>
    <source>
        <strain evidence="2">Bd21</strain>
    </source>
</reference>
<dbReference type="EnsemblPlants" id="PNT63337">
    <property type="protein sequence ID" value="PNT63337"/>
    <property type="gene ID" value="BRADI_4g14387v3"/>
</dbReference>
<organism evidence="2">
    <name type="scientific">Brachypodium distachyon</name>
    <name type="common">Purple false brome</name>
    <name type="synonym">Trachynia distachya</name>
    <dbReference type="NCBI Taxonomy" id="15368"/>
    <lineage>
        <taxon>Eukaryota</taxon>
        <taxon>Viridiplantae</taxon>
        <taxon>Streptophyta</taxon>
        <taxon>Embryophyta</taxon>
        <taxon>Tracheophyta</taxon>
        <taxon>Spermatophyta</taxon>
        <taxon>Magnoliopsida</taxon>
        <taxon>Liliopsida</taxon>
        <taxon>Poales</taxon>
        <taxon>Poaceae</taxon>
        <taxon>BOP clade</taxon>
        <taxon>Pooideae</taxon>
        <taxon>Stipodae</taxon>
        <taxon>Brachypodieae</taxon>
        <taxon>Brachypodium</taxon>
    </lineage>
</organism>
<feature type="region of interest" description="Disordered" evidence="1">
    <location>
        <begin position="45"/>
        <end position="68"/>
    </location>
</feature>
<name>A0A2K2CMT7_BRADI</name>
<reference evidence="2 3" key="1">
    <citation type="journal article" date="2010" name="Nature">
        <title>Genome sequencing and analysis of the model grass Brachypodium distachyon.</title>
        <authorList>
            <consortium name="International Brachypodium Initiative"/>
        </authorList>
    </citation>
    <scope>NUCLEOTIDE SEQUENCE [LARGE SCALE GENOMIC DNA]</scope>
    <source>
        <strain evidence="2 3">Bd21</strain>
    </source>
</reference>
<dbReference type="KEGG" id="bdi:100843492"/>
<evidence type="ECO:0000256" key="1">
    <source>
        <dbReference type="SAM" id="MobiDB-lite"/>
    </source>
</evidence>